<dbReference type="Gene3D" id="4.10.240.10">
    <property type="entry name" value="Zn(2)-C6 fungal-type DNA-binding domain"/>
    <property type="match status" value="1"/>
</dbReference>
<proteinExistence type="predicted"/>
<feature type="compositionally biased region" description="Low complexity" evidence="6">
    <location>
        <begin position="306"/>
        <end position="320"/>
    </location>
</feature>
<feature type="domain" description="Zn(2)-C6 fungal-type" evidence="7">
    <location>
        <begin position="389"/>
        <end position="419"/>
    </location>
</feature>
<evidence type="ECO:0000313" key="8">
    <source>
        <dbReference type="EMBL" id="KAK9769172.1"/>
    </source>
</evidence>
<sequence>MMLALSKSVPILSQRVVDWGHESRSLADVHTVKFTAESTLFWTWCAPARTAAAWVIDIHRSLITPDTPPPEVESLKASTSTTRVSEGRSWNSAAPISPPMSSYDKSFKSDMSAGKNLEENRARHDAGHNAPRQQLPSLSSIFGPPSQIRPLHSPPSDRPSPLRSPLDRPPSAPATSERSYSNSYFPTVPAAATQPRSVYEPRLEQERISLPSVSHRFPGPLSPRTHDFDRAQNASRNDSTTSTRWSSQSSHSESRRPEYVYGAREPAASFRPVNDRPHYAPLSRKRSHETLAGYRDQAQRHPQTPSHSSSSFSKGASEAAPVKDGLGPKIWTGTHFLPRFVRQADVPGEGLCYFYDDGSHCKTVIDGEQVNAHWGVTKAGKPRKRLAIACLTCREKKIKCDPDFPRCVQCEKFGRVCKFKNAPRGGHNTSPSNSPGTHSISQARDGEQGRPRSTSSASVSPRTTTLSHPSPELADMAAKRMRVSYEHYQPNESVPQYQPHEVKRTPLSWHSQRELPRVHEDLLCRPWPAEQ</sequence>
<dbReference type="PANTHER" id="PTHR47338:SF11">
    <property type="entry name" value="ZN(II)2CYS6 TRANSCRIPTION FACTOR (EUROFUNG)"/>
    <property type="match status" value="1"/>
</dbReference>
<feature type="region of interest" description="Disordered" evidence="6">
    <location>
        <begin position="421"/>
        <end position="500"/>
    </location>
</feature>
<comment type="subcellular location">
    <subcellularLocation>
        <location evidence="1">Nucleus</location>
    </subcellularLocation>
</comment>
<keyword evidence="9" id="KW-1185">Reference proteome</keyword>
<dbReference type="Proteomes" id="UP001465668">
    <property type="component" value="Unassembled WGS sequence"/>
</dbReference>
<accession>A0ABR2X5W8</accession>
<evidence type="ECO:0000256" key="2">
    <source>
        <dbReference type="ARBA" id="ARBA00022723"/>
    </source>
</evidence>
<protein>
    <recommendedName>
        <fullName evidence="7">Zn(2)-C6 fungal-type domain-containing protein</fullName>
    </recommendedName>
</protein>
<evidence type="ECO:0000256" key="5">
    <source>
        <dbReference type="ARBA" id="ARBA00023242"/>
    </source>
</evidence>
<dbReference type="PANTHER" id="PTHR47338">
    <property type="entry name" value="ZN(II)2CYS6 TRANSCRIPTION FACTOR (EUROFUNG)-RELATED"/>
    <property type="match status" value="1"/>
</dbReference>
<comment type="caution">
    <text evidence="8">The sequence shown here is derived from an EMBL/GenBank/DDBJ whole genome shotgun (WGS) entry which is preliminary data.</text>
</comment>
<dbReference type="CDD" id="cd00067">
    <property type="entry name" value="GAL4"/>
    <property type="match status" value="1"/>
</dbReference>
<feature type="compositionally biased region" description="Polar residues" evidence="6">
    <location>
        <begin position="427"/>
        <end position="442"/>
    </location>
</feature>
<dbReference type="SMART" id="SM00066">
    <property type="entry name" value="GAL4"/>
    <property type="match status" value="1"/>
</dbReference>
<evidence type="ECO:0000313" key="9">
    <source>
        <dbReference type="Proteomes" id="UP001465668"/>
    </source>
</evidence>
<feature type="compositionally biased region" description="Polar residues" evidence="6">
    <location>
        <begin position="131"/>
        <end position="140"/>
    </location>
</feature>
<keyword evidence="5" id="KW-0539">Nucleus</keyword>
<evidence type="ECO:0000259" key="7">
    <source>
        <dbReference type="PROSITE" id="PS50048"/>
    </source>
</evidence>
<feature type="compositionally biased region" description="Polar residues" evidence="6">
    <location>
        <begin position="76"/>
        <end position="104"/>
    </location>
</feature>
<evidence type="ECO:0000256" key="6">
    <source>
        <dbReference type="SAM" id="MobiDB-lite"/>
    </source>
</evidence>
<dbReference type="Pfam" id="PF00172">
    <property type="entry name" value="Zn_clus"/>
    <property type="match status" value="1"/>
</dbReference>
<feature type="region of interest" description="Disordered" evidence="6">
    <location>
        <begin position="65"/>
        <end position="325"/>
    </location>
</feature>
<keyword evidence="2" id="KW-0479">Metal-binding</keyword>
<evidence type="ECO:0000256" key="4">
    <source>
        <dbReference type="ARBA" id="ARBA00023163"/>
    </source>
</evidence>
<keyword evidence="3" id="KW-0805">Transcription regulation</keyword>
<dbReference type="PROSITE" id="PS50048">
    <property type="entry name" value="ZN2_CY6_FUNGAL_2"/>
    <property type="match status" value="1"/>
</dbReference>
<organism evidence="8 9">
    <name type="scientific">Seiridium cardinale</name>
    <dbReference type="NCBI Taxonomy" id="138064"/>
    <lineage>
        <taxon>Eukaryota</taxon>
        <taxon>Fungi</taxon>
        <taxon>Dikarya</taxon>
        <taxon>Ascomycota</taxon>
        <taxon>Pezizomycotina</taxon>
        <taxon>Sordariomycetes</taxon>
        <taxon>Xylariomycetidae</taxon>
        <taxon>Amphisphaeriales</taxon>
        <taxon>Sporocadaceae</taxon>
        <taxon>Seiridium</taxon>
    </lineage>
</organism>
<dbReference type="SUPFAM" id="SSF57701">
    <property type="entry name" value="Zn2/Cys6 DNA-binding domain"/>
    <property type="match status" value="1"/>
</dbReference>
<dbReference type="InterPro" id="IPR050815">
    <property type="entry name" value="TF_fung"/>
</dbReference>
<feature type="compositionally biased region" description="Low complexity" evidence="6">
    <location>
        <begin position="239"/>
        <end position="251"/>
    </location>
</feature>
<feature type="compositionally biased region" description="Basic and acidic residues" evidence="6">
    <location>
        <begin position="116"/>
        <end position="127"/>
    </location>
</feature>
<evidence type="ECO:0000256" key="3">
    <source>
        <dbReference type="ARBA" id="ARBA00023015"/>
    </source>
</evidence>
<reference evidence="8 9" key="1">
    <citation type="submission" date="2024-02" db="EMBL/GenBank/DDBJ databases">
        <title>First draft genome assembly of two strains of Seiridium cardinale.</title>
        <authorList>
            <person name="Emiliani G."/>
            <person name="Scali E."/>
        </authorList>
    </citation>
    <scope>NUCLEOTIDE SEQUENCE [LARGE SCALE GENOMIC DNA]</scope>
    <source>
        <strain evidence="8 9">BM-138-000479</strain>
    </source>
</reference>
<dbReference type="InterPro" id="IPR001138">
    <property type="entry name" value="Zn2Cys6_DnaBD"/>
</dbReference>
<dbReference type="EMBL" id="JARVKM010000251">
    <property type="protein sequence ID" value="KAK9769172.1"/>
    <property type="molecule type" value="Genomic_DNA"/>
</dbReference>
<name>A0ABR2X5W8_9PEZI</name>
<feature type="compositionally biased region" description="Polar residues" evidence="6">
    <location>
        <begin position="176"/>
        <end position="185"/>
    </location>
</feature>
<gene>
    <name evidence="8" type="ORF">SCAR479_02416</name>
</gene>
<feature type="compositionally biased region" description="Polar residues" evidence="6">
    <location>
        <begin position="451"/>
        <end position="468"/>
    </location>
</feature>
<keyword evidence="4" id="KW-0804">Transcription</keyword>
<evidence type="ECO:0000256" key="1">
    <source>
        <dbReference type="ARBA" id="ARBA00004123"/>
    </source>
</evidence>
<dbReference type="InterPro" id="IPR036864">
    <property type="entry name" value="Zn2-C6_fun-type_DNA-bd_sf"/>
</dbReference>
<dbReference type="PROSITE" id="PS00463">
    <property type="entry name" value="ZN2_CY6_FUNGAL_1"/>
    <property type="match status" value="1"/>
</dbReference>